<accession>E0ICU4</accession>
<protein>
    <submittedName>
        <fullName evidence="1">Uncharacterized protein</fullName>
    </submittedName>
</protein>
<dbReference type="eggNOG" id="ENOG5032XV6">
    <property type="taxonomic scope" value="Bacteria"/>
</dbReference>
<gene>
    <name evidence="1" type="ORF">PaecuDRAFT_3483</name>
</gene>
<evidence type="ECO:0000313" key="2">
    <source>
        <dbReference type="Proteomes" id="UP000005387"/>
    </source>
</evidence>
<organism evidence="1 2">
    <name type="scientific">Paenibacillus curdlanolyticus YK9</name>
    <dbReference type="NCBI Taxonomy" id="717606"/>
    <lineage>
        <taxon>Bacteria</taxon>
        <taxon>Bacillati</taxon>
        <taxon>Bacillota</taxon>
        <taxon>Bacilli</taxon>
        <taxon>Bacillales</taxon>
        <taxon>Paenibacillaceae</taxon>
        <taxon>Paenibacillus</taxon>
    </lineage>
</organism>
<sequence length="297" mass="32679">MLQPLAIASAAPSSSSVQAAVTTEPIPKADARKLENQVRLWMDELAKQPSFASWSGAEYAIEPLGPGTHAWYVIITISGKTVGYMIVNATTSGGFELGEYGVGKRPLFDLQTLRVSLERQGVIPSSQQPSFQAERLYVNGLLAAWRIVTSDREILYADAATGDILPADDRSWKLASAHIQQSALFPVSAGLQSHVFRAYRGSSFDIYADLPWLTSPAVSLKQAEQLLKPIEANRPIRYVSELFDQSATFVWGITGFQQWSNHAVYLQLEEPDPEGTGLSYRRYIGLSLLSAFGRFYG</sequence>
<evidence type="ECO:0000313" key="1">
    <source>
        <dbReference type="EMBL" id="EFM09980.1"/>
    </source>
</evidence>
<dbReference type="STRING" id="717606.PaecuDRAFT_3483"/>
<name>E0ICU4_9BACL</name>
<dbReference type="EMBL" id="AEDD01000009">
    <property type="protein sequence ID" value="EFM09980.1"/>
    <property type="molecule type" value="Genomic_DNA"/>
</dbReference>
<dbReference type="AlphaFoldDB" id="E0ICU4"/>
<dbReference type="Proteomes" id="UP000005387">
    <property type="component" value="Unassembled WGS sequence"/>
</dbReference>
<reference evidence="1 2" key="1">
    <citation type="submission" date="2010-07" db="EMBL/GenBank/DDBJ databases">
        <title>The draft genome of Paenibacillus curdlanolyticus YK9.</title>
        <authorList>
            <consortium name="US DOE Joint Genome Institute (JGI-PGF)"/>
            <person name="Lucas S."/>
            <person name="Copeland A."/>
            <person name="Lapidus A."/>
            <person name="Cheng J.-F."/>
            <person name="Bruce D."/>
            <person name="Goodwin L."/>
            <person name="Pitluck S."/>
            <person name="Land M.L."/>
            <person name="Hauser L."/>
            <person name="Chang Y.-J."/>
            <person name="Jeffries C."/>
            <person name="Anderson I.J."/>
            <person name="Johnson E."/>
            <person name="Loganathan U."/>
            <person name="Mulhopadhyay B."/>
            <person name="Kyrpides N."/>
            <person name="Woyke T.J."/>
        </authorList>
    </citation>
    <scope>NUCLEOTIDE SEQUENCE [LARGE SCALE GENOMIC DNA]</scope>
    <source>
        <strain evidence="1 2">YK9</strain>
    </source>
</reference>
<keyword evidence="2" id="KW-1185">Reference proteome</keyword>
<proteinExistence type="predicted"/>